<keyword evidence="3" id="KW-1185">Reference proteome</keyword>
<feature type="domain" description="KIB1-4 beta-propeller" evidence="1">
    <location>
        <begin position="3"/>
        <end position="239"/>
    </location>
</feature>
<organism evidence="2 3">
    <name type="scientific">Oldenlandia corymbosa var. corymbosa</name>
    <dbReference type="NCBI Taxonomy" id="529605"/>
    <lineage>
        <taxon>Eukaryota</taxon>
        <taxon>Viridiplantae</taxon>
        <taxon>Streptophyta</taxon>
        <taxon>Embryophyta</taxon>
        <taxon>Tracheophyta</taxon>
        <taxon>Spermatophyta</taxon>
        <taxon>Magnoliopsida</taxon>
        <taxon>eudicotyledons</taxon>
        <taxon>Gunneridae</taxon>
        <taxon>Pentapetalae</taxon>
        <taxon>asterids</taxon>
        <taxon>lamiids</taxon>
        <taxon>Gentianales</taxon>
        <taxon>Rubiaceae</taxon>
        <taxon>Rubioideae</taxon>
        <taxon>Spermacoceae</taxon>
        <taxon>Hedyotis-Oldenlandia complex</taxon>
        <taxon>Oldenlandia</taxon>
    </lineage>
</organism>
<proteinExistence type="predicted"/>
<dbReference type="Proteomes" id="UP001161247">
    <property type="component" value="Chromosome 2"/>
</dbReference>
<dbReference type="Pfam" id="PF03478">
    <property type="entry name" value="Beta-prop_KIB1-4"/>
    <property type="match status" value="1"/>
</dbReference>
<dbReference type="PANTHER" id="PTHR44259:SF108">
    <property type="entry name" value="F-BOX PROTEIN SKIP23-LIKE"/>
    <property type="match status" value="1"/>
</dbReference>
<dbReference type="EMBL" id="OX459119">
    <property type="protein sequence ID" value="CAI9095211.1"/>
    <property type="molecule type" value="Genomic_DNA"/>
</dbReference>
<dbReference type="PANTHER" id="PTHR44259">
    <property type="entry name" value="OS07G0183000 PROTEIN-RELATED"/>
    <property type="match status" value="1"/>
</dbReference>
<evidence type="ECO:0000313" key="3">
    <source>
        <dbReference type="Proteomes" id="UP001161247"/>
    </source>
</evidence>
<evidence type="ECO:0000313" key="2">
    <source>
        <dbReference type="EMBL" id="CAI9095211.1"/>
    </source>
</evidence>
<sequence length="334" mass="38193">MSGDLCLLNPFIRDQIRLPEFKKFPNRDYGPNPQLFYVRKGVLSANPSQTSSFVLVVIHGGILGFWRPGDLIWTGFGPIHCTFLDVIYYQGKLYAIDVVVRVWVWDEFNKPPLAQFFLGFDRKLFRDQTRRELYLVESSMGEFLLLARKLIKPRDPRSGRERKFKVIRLDLDVESFKFEKINDLGGDAIFVGLSVAVSIPASMFPGVLKSNCIYFINDCIESYLRFGSLKGCKDMGIYNLEDSSVERFTDIESSSSGSQLFSDKVQKKLRMRIEIQRKYTVHTGKSTAKQLGINNPSNLEATNTQLSEFNLALSSFIENVNVESNPNSMIDWNE</sequence>
<dbReference type="InterPro" id="IPR005174">
    <property type="entry name" value="KIB1-4_b-propeller"/>
</dbReference>
<accession>A0AAV1CIN6</accession>
<dbReference type="InterPro" id="IPR050942">
    <property type="entry name" value="F-box_BR-signaling"/>
</dbReference>
<gene>
    <name evidence="2" type="ORF">OLC1_LOCUS6229</name>
</gene>
<evidence type="ECO:0000259" key="1">
    <source>
        <dbReference type="Pfam" id="PF03478"/>
    </source>
</evidence>
<name>A0AAV1CIN6_OLDCO</name>
<reference evidence="2" key="1">
    <citation type="submission" date="2023-03" db="EMBL/GenBank/DDBJ databases">
        <authorList>
            <person name="Julca I."/>
        </authorList>
    </citation>
    <scope>NUCLEOTIDE SEQUENCE</scope>
</reference>
<protein>
    <submittedName>
        <fullName evidence="2">OLC1v1031098C1</fullName>
    </submittedName>
</protein>
<dbReference type="AlphaFoldDB" id="A0AAV1CIN6"/>